<evidence type="ECO:0000256" key="3">
    <source>
        <dbReference type="ARBA" id="ARBA00022989"/>
    </source>
</evidence>
<name>A0A9P3G7X0_9APHY</name>
<evidence type="ECO:0000256" key="2">
    <source>
        <dbReference type="ARBA" id="ARBA00022692"/>
    </source>
</evidence>
<evidence type="ECO:0000313" key="7">
    <source>
        <dbReference type="EMBL" id="GJE90907.1"/>
    </source>
</evidence>
<evidence type="ECO:0000256" key="1">
    <source>
        <dbReference type="ARBA" id="ARBA00004127"/>
    </source>
</evidence>
<feature type="region of interest" description="Disordered" evidence="5">
    <location>
        <begin position="1"/>
        <end position="77"/>
    </location>
</feature>
<proteinExistence type="predicted"/>
<dbReference type="EMBL" id="BPQB01000018">
    <property type="protein sequence ID" value="GJE90907.1"/>
    <property type="molecule type" value="Genomic_DNA"/>
</dbReference>
<feature type="compositionally biased region" description="Polar residues" evidence="5">
    <location>
        <begin position="51"/>
        <end position="61"/>
    </location>
</feature>
<feature type="compositionally biased region" description="Polar residues" evidence="5">
    <location>
        <begin position="8"/>
        <end position="19"/>
    </location>
</feature>
<evidence type="ECO:0000256" key="6">
    <source>
        <dbReference type="SAM" id="Phobius"/>
    </source>
</evidence>
<reference evidence="7 8" key="1">
    <citation type="submission" date="2021-08" db="EMBL/GenBank/DDBJ databases">
        <title>Draft Genome Sequence of Phanerochaete sordida strain YK-624.</title>
        <authorList>
            <person name="Mori T."/>
            <person name="Dohra H."/>
            <person name="Suzuki T."/>
            <person name="Kawagishi H."/>
            <person name="Hirai H."/>
        </authorList>
    </citation>
    <scope>NUCLEOTIDE SEQUENCE [LARGE SCALE GENOMIC DNA]</scope>
    <source>
        <strain evidence="7 8">YK-624</strain>
    </source>
</reference>
<gene>
    <name evidence="7" type="ORF">PsYK624_070530</name>
</gene>
<evidence type="ECO:0000313" key="8">
    <source>
        <dbReference type="Proteomes" id="UP000703269"/>
    </source>
</evidence>
<dbReference type="GO" id="GO:0007096">
    <property type="term" value="P:regulation of exit from mitosis"/>
    <property type="evidence" value="ECO:0007669"/>
    <property type="project" value="TreeGrafter"/>
</dbReference>
<protein>
    <submittedName>
        <fullName evidence="7">DUF2418 domain-containing protein</fullName>
    </submittedName>
</protein>
<keyword evidence="8" id="KW-1185">Reference proteome</keyword>
<comment type="subcellular location">
    <subcellularLocation>
        <location evidence="1">Endomembrane system</location>
        <topology evidence="1">Multi-pass membrane protein</topology>
    </subcellularLocation>
</comment>
<comment type="caution">
    <text evidence="7">The sequence shown here is derived from an EMBL/GenBank/DDBJ whole genome shotgun (WGS) entry which is preliminary data.</text>
</comment>
<dbReference type="OrthoDB" id="3363151at2759"/>
<sequence>MSLRRLAQKNNAATSTSPSPWGDAASPRTPIKGLPGPTTPRGTKMVYPLSPVTSPSKSASTPFDWDAARNRKPPPYATPIANKRARLLQNAADSKPARPTQRLVRKKSLFERIRSIPSEIAFEIALFPNNIPLPTARKAAWILGGLLHAMHFIVRVWQIRKVPDSDLGWEDLYHEEEGESWFDWTTPVTVLLLLTSFVNAFYLFTRTRLYQLNMAADPVSSPHAKFVRREETPEPALPPQRSALLVSVVRGAWRALAVSVRFLLNMSPPKDRQAASMRFERVQELEVWTPGEFEATLFAIYSPVHALLWIALTSANWIILSVVMVLVGLQTRALTKSFDILIKDRAIISAEVLHEYDEKFVYPRINPIRKDQAVMTHQAEMIHAWD</sequence>
<dbReference type="GO" id="GO:0012505">
    <property type="term" value="C:endomembrane system"/>
    <property type="evidence" value="ECO:0007669"/>
    <property type="project" value="UniProtKB-SubCell"/>
</dbReference>
<organism evidence="7 8">
    <name type="scientific">Phanerochaete sordida</name>
    <dbReference type="NCBI Taxonomy" id="48140"/>
    <lineage>
        <taxon>Eukaryota</taxon>
        <taxon>Fungi</taxon>
        <taxon>Dikarya</taxon>
        <taxon>Basidiomycota</taxon>
        <taxon>Agaricomycotina</taxon>
        <taxon>Agaricomycetes</taxon>
        <taxon>Polyporales</taxon>
        <taxon>Phanerochaetaceae</taxon>
        <taxon>Phanerochaete</taxon>
    </lineage>
</organism>
<evidence type="ECO:0000256" key="5">
    <source>
        <dbReference type="SAM" id="MobiDB-lite"/>
    </source>
</evidence>
<accession>A0A9P3G7X0</accession>
<dbReference type="Proteomes" id="UP000703269">
    <property type="component" value="Unassembled WGS sequence"/>
</dbReference>
<dbReference type="GO" id="GO:0043007">
    <property type="term" value="P:maintenance of rDNA"/>
    <property type="evidence" value="ECO:0007669"/>
    <property type="project" value="TreeGrafter"/>
</dbReference>
<dbReference type="InterPro" id="IPR018819">
    <property type="entry name" value="Nur1/Mug154"/>
</dbReference>
<keyword evidence="2 6" id="KW-0812">Transmembrane</keyword>
<keyword evidence="4 6" id="KW-0472">Membrane</keyword>
<feature type="transmembrane region" description="Helical" evidence="6">
    <location>
        <begin position="306"/>
        <end position="329"/>
    </location>
</feature>
<evidence type="ECO:0000256" key="4">
    <source>
        <dbReference type="ARBA" id="ARBA00023136"/>
    </source>
</evidence>
<dbReference type="PANTHER" id="PTHR28293:SF1">
    <property type="entry name" value="NUCLEAR RIM PROTEIN 1"/>
    <property type="match status" value="1"/>
</dbReference>
<feature type="transmembrane region" description="Helical" evidence="6">
    <location>
        <begin position="184"/>
        <end position="204"/>
    </location>
</feature>
<feature type="transmembrane region" description="Helical" evidence="6">
    <location>
        <begin position="139"/>
        <end position="157"/>
    </location>
</feature>
<dbReference type="AlphaFoldDB" id="A0A9P3G7X0"/>
<dbReference type="PANTHER" id="PTHR28293">
    <property type="entry name" value="NUCLEAR RIM PROTEIN 1"/>
    <property type="match status" value="1"/>
</dbReference>
<dbReference type="Pfam" id="PF10332">
    <property type="entry name" value="DUF2418"/>
    <property type="match status" value="1"/>
</dbReference>
<keyword evidence="3 6" id="KW-1133">Transmembrane helix</keyword>